<dbReference type="GeneID" id="18266354"/>
<dbReference type="EMBL" id="KF740664">
    <property type="protein sequence ID" value="AHH01893.1"/>
    <property type="molecule type" value="Genomic_DNA"/>
</dbReference>
<dbReference type="KEGG" id="vg:18266354"/>
<protein>
    <submittedName>
        <fullName evidence="1">Uncharacterized protein</fullName>
    </submittedName>
</protein>
<proteinExistence type="predicted"/>
<keyword evidence="2" id="KW-1185">Reference proteome</keyword>
<dbReference type="RefSeq" id="YP_009001228.1">
    <property type="nucleotide sequence ID" value="NC_023423.1"/>
</dbReference>
<reference evidence="1 2" key="1">
    <citation type="journal article" date="2014" name="Proc. Natl. Acad. Sci. U.S.A.">
        <title>Thirty-thousand-year-old distant relative of giant icosahedral DNA viruses with a pandoravirus morphology.</title>
        <authorList>
            <person name="Legendre M."/>
            <person name="Bartoli J."/>
            <person name="Shmakova L."/>
            <person name="Jeudy S."/>
            <person name="Labadie K."/>
            <person name="Adrait A."/>
            <person name="Lescot M."/>
            <person name="Poirot O."/>
            <person name="Bertaux L."/>
            <person name="Bruley C."/>
            <person name="Coute Y."/>
            <person name="Rivkina E."/>
            <person name="Abergel C."/>
            <person name="Claverie J.M."/>
        </authorList>
    </citation>
    <scope>NUCLEOTIDE SEQUENCE [LARGE SCALE GENOMIC DNA]</scope>
    <source>
        <strain evidence="1">P1084-T</strain>
    </source>
</reference>
<evidence type="ECO:0000313" key="2">
    <source>
        <dbReference type="Proteomes" id="UP000202176"/>
    </source>
</evidence>
<dbReference type="Proteomes" id="UP000202176">
    <property type="component" value="Segment"/>
</dbReference>
<accession>W5S550</accession>
<evidence type="ECO:0000313" key="1">
    <source>
        <dbReference type="EMBL" id="AHH01893.1"/>
    </source>
</evidence>
<gene>
    <name evidence="1" type="ORF">pv_326</name>
</gene>
<sequence length="91" mass="10675">MGNFTSCSDYYDVPLQFRKKFRDPTRKEGFREVVMVRKPVNMGFPGMSGLGKRDCTTCFEKHSVAFCPYPFYARETSTMVTRNIPEYFFLD</sequence>
<organism evidence="1 2">
    <name type="scientific">Pithovirus sibericum</name>
    <dbReference type="NCBI Taxonomy" id="1450746"/>
    <lineage>
        <taxon>Viruses</taxon>
        <taxon>Pithoviruses</taxon>
        <taxon>Orthopithovirinae</taxon>
        <taxon>Alphapithovirus</taxon>
        <taxon>Alphapithovirus sibericum</taxon>
    </lineage>
</organism>
<name>W5S550_9VIRU</name>